<name>A0ABP8FF42_9BACT</name>
<comment type="caution">
    <text evidence="2">The sequence shown here is derived from an EMBL/GenBank/DDBJ whole genome shotgun (WGS) entry which is preliminary data.</text>
</comment>
<feature type="transmembrane region" description="Helical" evidence="1">
    <location>
        <begin position="12"/>
        <end position="28"/>
    </location>
</feature>
<keyword evidence="1" id="KW-0812">Transmembrane</keyword>
<protein>
    <submittedName>
        <fullName evidence="2">DUF2752 domain-containing protein</fullName>
    </submittedName>
</protein>
<reference evidence="3" key="1">
    <citation type="journal article" date="2019" name="Int. J. Syst. Evol. Microbiol.">
        <title>The Global Catalogue of Microorganisms (GCM) 10K type strain sequencing project: providing services to taxonomists for standard genome sequencing and annotation.</title>
        <authorList>
            <consortium name="The Broad Institute Genomics Platform"/>
            <consortium name="The Broad Institute Genome Sequencing Center for Infectious Disease"/>
            <person name="Wu L."/>
            <person name="Ma J."/>
        </authorList>
    </citation>
    <scope>NUCLEOTIDE SEQUENCE [LARGE SCALE GENOMIC DNA]</scope>
    <source>
        <strain evidence="3">JCM 17664</strain>
    </source>
</reference>
<dbReference type="EMBL" id="BAABFN010000001">
    <property type="protein sequence ID" value="GAA4302296.1"/>
    <property type="molecule type" value="Genomic_DNA"/>
</dbReference>
<feature type="transmembrane region" description="Helical" evidence="1">
    <location>
        <begin position="70"/>
        <end position="92"/>
    </location>
</feature>
<evidence type="ECO:0000313" key="2">
    <source>
        <dbReference type="EMBL" id="GAA4302296.1"/>
    </source>
</evidence>
<organism evidence="2 3">
    <name type="scientific">Compostibacter hankyongensis</name>
    <dbReference type="NCBI Taxonomy" id="1007089"/>
    <lineage>
        <taxon>Bacteria</taxon>
        <taxon>Pseudomonadati</taxon>
        <taxon>Bacteroidota</taxon>
        <taxon>Chitinophagia</taxon>
        <taxon>Chitinophagales</taxon>
        <taxon>Chitinophagaceae</taxon>
        <taxon>Compostibacter</taxon>
    </lineage>
</organism>
<evidence type="ECO:0000313" key="3">
    <source>
        <dbReference type="Proteomes" id="UP001501207"/>
    </source>
</evidence>
<accession>A0ABP8FF42</accession>
<dbReference type="InterPro" id="IPR021215">
    <property type="entry name" value="DUF2752"/>
</dbReference>
<keyword evidence="3" id="KW-1185">Reference proteome</keyword>
<sequence length="137" mass="15427">MQARNLSARISVLIGLAALPLLLVYFLYDPAHSALFPACPFHRLTGLDCPGCGSQRALYQLLHGHILDALGYNLMMVMALPLILYAAAVQAGNLFRRERRVIRFLYRPWFTKLVLAAVLVFWVARNLPFVPFSWLAA</sequence>
<feature type="transmembrane region" description="Helical" evidence="1">
    <location>
        <begin position="104"/>
        <end position="124"/>
    </location>
</feature>
<dbReference type="RefSeq" id="WP_344974672.1">
    <property type="nucleotide sequence ID" value="NZ_BAABFN010000001.1"/>
</dbReference>
<dbReference type="Proteomes" id="UP001501207">
    <property type="component" value="Unassembled WGS sequence"/>
</dbReference>
<gene>
    <name evidence="2" type="ORF">GCM10023143_04590</name>
</gene>
<keyword evidence="1" id="KW-0472">Membrane</keyword>
<proteinExistence type="predicted"/>
<evidence type="ECO:0000256" key="1">
    <source>
        <dbReference type="SAM" id="Phobius"/>
    </source>
</evidence>
<dbReference type="Pfam" id="PF10825">
    <property type="entry name" value="DUF2752"/>
    <property type="match status" value="1"/>
</dbReference>
<keyword evidence="1" id="KW-1133">Transmembrane helix</keyword>